<evidence type="ECO:0000313" key="3">
    <source>
        <dbReference type="Proteomes" id="UP001345691"/>
    </source>
</evidence>
<sequence>MALRHPPRFPMDGEPLNDRYAFDNHGLDLTGRPLPDHSSVQQSEATSRKRPSSEDHCVVHAFSTDFGPKTLTRFLRDEFSKLQSSIRSAKGKGKGRDFHQNVNPTRRLWAHSRDTNDEAGDSTSSSEDNTMDHLPTGAVRSLLSTALNPSRRRSERLARKEQTHLSEEVDAASGDTSWLSQFTTGQSQSEDVPGSSSGDRRRRGLRHAKPNRSSSTSSINGKPAPKSHTLDAESPRRVNFEEHTMNRRRAVRNIAIGESTEALENYRNSLRPPLRSRTVDDISRSSTSLPETSAGPSRLGLTSTRRPSLPAQARIRTSSRSRRRADDSQSVVSNSCATTDRKGKTANRSSKGGGETASKPEIFHLLDEMFSDIRLRRKRSPSRPQLAPVTVDADRQTCQHPLHFDYAESVPEHVSAQLRSDFLRDVQQVTGTEDLGDLLLMDELNEPIRESSSNATEEIFPVPFSADEPIPAPPSSTKLDSQDCADNVTNHSKDRPATNDVGLASFDADVWMSIAKFLSTEDIKNTRLVNQALANVLAPIQFRNMVINFDKSFFDVSEAAWDTRTGCPPSNSMLRKYGAVVNQFGIAFEYDLNGLTHAKEKIIEKEQVAWFGRFLWPTEQYPRYPSLQGIEDLVDHNRPLLKEAFKHVTKASELGLCIDSGHGWLEGPDISDLALFNRRMAKGSKVFGKTFNSEEVWTAFARNQYFKWAQQNTINEALKQLKERASSQEFAAKDIDFLEKLHMRDFGSFRRQEDQIDFCSGAHVGVFGRDHVATEDAYLDAFSGQDRSSIYARTQWPLIFNGYNLAAHLGGHASSIQNKTANPLLAPLLPGNLTEAQAQWLMETVWAQRAFLSAYTTAVITNKQNFRDIHTLRISKLSSGLLPSLEQHEFWKSLPQLKTLHMLISPDWRQEYVIGDRSYTTNMLISPVKAARKFTQFLRTHIAKIESLHSLTIGYVGGGEHAVGMFARNQHVLPAPIVDDPRDWLRGVRGAMTKFDHIRDLKFENCWFTPWMLQGFMDQSKDTSLHSLTLESVSMVPYHEHGLDRRLTTLSSNLHCLHDLDSWLLETLPNSAAWCRVLDAITPGKTFVDRQYAAGILKDDDQPRPQKSFRGHVRKITLRSCGYVRITQPKSTQTGYNQNAAVSHVVSPMDKGIHQRKARFDKSFSPAYAEENDMVAMNARRRPSRDRHDDPSHNRVMLSTYAHGGEAYPWLGTLTQCVHPIEKRVLEGAWGMTFGWGDDMARWGVVEDGFFEGGTGRFGGVIDKDGNGHENDD</sequence>
<comment type="caution">
    <text evidence="2">The sequence shown here is derived from an EMBL/GenBank/DDBJ whole genome shotgun (WGS) entry which is preliminary data.</text>
</comment>
<evidence type="ECO:0000256" key="1">
    <source>
        <dbReference type="SAM" id="MobiDB-lite"/>
    </source>
</evidence>
<name>A0ABR0IX67_9EURO</name>
<feature type="compositionally biased region" description="Polar residues" evidence="1">
    <location>
        <begin position="211"/>
        <end position="220"/>
    </location>
</feature>
<feature type="compositionally biased region" description="Basic and acidic residues" evidence="1">
    <location>
        <begin position="228"/>
        <end position="245"/>
    </location>
</feature>
<evidence type="ECO:0008006" key="4">
    <source>
        <dbReference type="Google" id="ProtNLM"/>
    </source>
</evidence>
<protein>
    <recommendedName>
        <fullName evidence="4">F-box domain-containing protein</fullName>
    </recommendedName>
</protein>
<feature type="region of interest" description="Disordered" evidence="1">
    <location>
        <begin position="470"/>
        <end position="496"/>
    </location>
</feature>
<feature type="region of interest" description="Disordered" evidence="1">
    <location>
        <begin position="86"/>
        <end position="245"/>
    </location>
</feature>
<dbReference type="Proteomes" id="UP001345691">
    <property type="component" value="Unassembled WGS sequence"/>
</dbReference>
<feature type="compositionally biased region" description="Basic and acidic residues" evidence="1">
    <location>
        <begin position="16"/>
        <end position="26"/>
    </location>
</feature>
<feature type="region of interest" description="Disordered" evidence="1">
    <location>
        <begin position="1"/>
        <end position="55"/>
    </location>
</feature>
<accession>A0ABR0IX67</accession>
<evidence type="ECO:0000313" key="2">
    <source>
        <dbReference type="EMBL" id="KAK5050263.1"/>
    </source>
</evidence>
<dbReference type="EMBL" id="JAVRRF010000038">
    <property type="protein sequence ID" value="KAK5050263.1"/>
    <property type="molecule type" value="Genomic_DNA"/>
</dbReference>
<feature type="compositionally biased region" description="Basic residues" evidence="1">
    <location>
        <begin position="200"/>
        <end position="210"/>
    </location>
</feature>
<feature type="region of interest" description="Disordered" evidence="1">
    <location>
        <begin position="267"/>
        <end position="359"/>
    </location>
</feature>
<feature type="compositionally biased region" description="Polar residues" evidence="1">
    <location>
        <begin position="284"/>
        <end position="306"/>
    </location>
</feature>
<reference evidence="2 3" key="1">
    <citation type="submission" date="2023-08" db="EMBL/GenBank/DDBJ databases">
        <title>Black Yeasts Isolated from many extreme environments.</title>
        <authorList>
            <person name="Coleine C."/>
            <person name="Stajich J.E."/>
            <person name="Selbmann L."/>
        </authorList>
    </citation>
    <scope>NUCLEOTIDE SEQUENCE [LARGE SCALE GENOMIC DNA]</scope>
    <source>
        <strain evidence="2 3">CCFEE 6328</strain>
    </source>
</reference>
<gene>
    <name evidence="2" type="ORF">LTR69_010598</name>
</gene>
<feature type="compositionally biased region" description="Basic and acidic residues" evidence="1">
    <location>
        <begin position="155"/>
        <end position="167"/>
    </location>
</feature>
<feature type="compositionally biased region" description="Polar residues" evidence="1">
    <location>
        <begin position="174"/>
        <end position="190"/>
    </location>
</feature>
<keyword evidence="3" id="KW-1185">Reference proteome</keyword>
<organism evidence="2 3">
    <name type="scientific">Exophiala sideris</name>
    <dbReference type="NCBI Taxonomy" id="1016849"/>
    <lineage>
        <taxon>Eukaryota</taxon>
        <taxon>Fungi</taxon>
        <taxon>Dikarya</taxon>
        <taxon>Ascomycota</taxon>
        <taxon>Pezizomycotina</taxon>
        <taxon>Eurotiomycetes</taxon>
        <taxon>Chaetothyriomycetidae</taxon>
        <taxon>Chaetothyriales</taxon>
        <taxon>Herpotrichiellaceae</taxon>
        <taxon>Exophiala</taxon>
    </lineage>
</organism>
<proteinExistence type="predicted"/>